<dbReference type="Gene3D" id="2.130.10.10">
    <property type="entry name" value="YVTN repeat-like/Quinoprotein amine dehydrogenase"/>
    <property type="match status" value="1"/>
</dbReference>
<dbReference type="SUPFAM" id="SSF63825">
    <property type="entry name" value="YWTD domain"/>
    <property type="match status" value="1"/>
</dbReference>
<evidence type="ECO:0000313" key="1">
    <source>
        <dbReference type="EMBL" id="CUG85140.1"/>
    </source>
</evidence>
<keyword evidence="2" id="KW-1185">Reference proteome</keyword>
<reference evidence="2" key="1">
    <citation type="submission" date="2015-09" db="EMBL/GenBank/DDBJ databases">
        <authorList>
            <consortium name="Pathogen Informatics"/>
        </authorList>
    </citation>
    <scope>NUCLEOTIDE SEQUENCE [LARGE SCALE GENOMIC DNA]</scope>
    <source>
        <strain evidence="2">Lake Konstanz</strain>
    </source>
</reference>
<dbReference type="InterPro" id="IPR015943">
    <property type="entry name" value="WD40/YVTN_repeat-like_dom_sf"/>
</dbReference>
<keyword evidence="1" id="KW-0472">Membrane</keyword>
<protein>
    <submittedName>
        <fullName evidence="1">Transmembrane protein, putative</fullName>
    </submittedName>
</protein>
<organism evidence="1 2">
    <name type="scientific">Bodo saltans</name>
    <name type="common">Flagellated protozoan</name>
    <dbReference type="NCBI Taxonomy" id="75058"/>
    <lineage>
        <taxon>Eukaryota</taxon>
        <taxon>Discoba</taxon>
        <taxon>Euglenozoa</taxon>
        <taxon>Kinetoplastea</taxon>
        <taxon>Metakinetoplastina</taxon>
        <taxon>Eubodonida</taxon>
        <taxon>Bodonidae</taxon>
        <taxon>Bodo</taxon>
    </lineage>
</organism>
<proteinExistence type="predicted"/>
<dbReference type="Proteomes" id="UP000051952">
    <property type="component" value="Unassembled WGS sequence"/>
</dbReference>
<evidence type="ECO:0000313" key="2">
    <source>
        <dbReference type="Proteomes" id="UP000051952"/>
    </source>
</evidence>
<name>A0A0S4J2M9_BODSA</name>
<dbReference type="VEuPathDB" id="TriTrypDB:BSAL_06305"/>
<dbReference type="AlphaFoldDB" id="A0A0S4J2M9"/>
<keyword evidence="1" id="KW-0812">Transmembrane</keyword>
<accession>A0A0S4J2M9</accession>
<feature type="non-terminal residue" evidence="1">
    <location>
        <position position="228"/>
    </location>
</feature>
<gene>
    <name evidence="1" type="ORF">BSAL_06305</name>
</gene>
<dbReference type="EMBL" id="CYKH01001148">
    <property type="protein sequence ID" value="CUG85140.1"/>
    <property type="molecule type" value="Genomic_DNA"/>
</dbReference>
<sequence>MPLEGFAERRYTKLTVNISTLPSLMPLCLVTFLVSLLSVSVHCGTIREHGQLTLNSNEYTLQSSVTDGTYLYFVADALTGYGKMVRVNPTTFTRSASVTGSTTGTNYWRCVAQSGGYAYVGTFEAPANLLQITLATMTIANTLSLSSYSLNYATTVQIVGSYAYFATYESSPSIVRIAIPGFTYSTSTTISSSYCQYISSSGQYDGYLFFTCYMAPGRLMRFDYASMA</sequence>